<feature type="transmembrane region" description="Helical" evidence="1">
    <location>
        <begin position="446"/>
        <end position="467"/>
    </location>
</feature>
<comment type="caution">
    <text evidence="2">The sequence shown here is derived from an EMBL/GenBank/DDBJ whole genome shotgun (WGS) entry which is preliminary data.</text>
</comment>
<dbReference type="Pfam" id="PF12679">
    <property type="entry name" value="ABC2_membrane_2"/>
    <property type="match status" value="1"/>
</dbReference>
<feature type="transmembrane region" description="Helical" evidence="1">
    <location>
        <begin position="133"/>
        <end position="152"/>
    </location>
</feature>
<sequence length="476" mass="52441">MRAAVFRIAVEEWRLLRRDRVAALGLALLLLLSAVACFTAWEQRSSAAAARARYQAQVDHEFESQPERHPHRMVHYGHFVFRPLSPLAALDAGVDAYTGHTLYLEGHRQNSANFGDVRQSSLLLRFGQLTPAFVLQVLAPLLLIFLGHGALARERESGTLRLLLAQGIRPWQLVAGKVLALSGVAALALLPAWLALLWMAAATSAPGILLLTLALGYGLWLLLWALGIVALSACLARARDALVALLAVWSLGVVLLPRWAPELASASLALPTRFETDIAVARELAALGDSHNPDDPYFAEFRKQVLARYGVARVEDLPFNYKGLVGMEGERLSSALFARYAHASFERQAAQLQQLDRFAWLSPVLALRRLSMAAAGTDLQSYRRFVEQAEAHRYQLVQSLNRLQAEKLKFASDRSSRDNRISATHWQGMADFQYEPAPPAEALQRAAPAAVVLLSWLAALMGALALATHHLGRRTR</sequence>
<dbReference type="OrthoDB" id="184009at2"/>
<reference evidence="2 3" key="1">
    <citation type="submission" date="2018-01" db="EMBL/GenBank/DDBJ databases">
        <title>Draft genome sequence of Paucibacter aquatile CR182 isolated from freshwater of the Nakdong River.</title>
        <authorList>
            <person name="Choi A."/>
            <person name="Chung E.J."/>
        </authorList>
    </citation>
    <scope>NUCLEOTIDE SEQUENCE [LARGE SCALE GENOMIC DNA]</scope>
    <source>
        <strain evidence="2 3">CR182</strain>
    </source>
</reference>
<name>A0A2N8KXT9_9BURK</name>
<dbReference type="PANTHER" id="PTHR43471:SF1">
    <property type="entry name" value="ABC TRANSPORTER PERMEASE PROTEIN NOSY-RELATED"/>
    <property type="match status" value="1"/>
</dbReference>
<evidence type="ECO:0000256" key="1">
    <source>
        <dbReference type="SAM" id="Phobius"/>
    </source>
</evidence>
<evidence type="ECO:0000313" key="3">
    <source>
        <dbReference type="Proteomes" id="UP000235916"/>
    </source>
</evidence>
<dbReference type="InterPro" id="IPR021913">
    <property type="entry name" value="DUF3526"/>
</dbReference>
<keyword evidence="1" id="KW-1133">Transmembrane helix</keyword>
<dbReference type="EMBL" id="POSP01000003">
    <property type="protein sequence ID" value="PND38283.1"/>
    <property type="molecule type" value="Genomic_DNA"/>
</dbReference>
<keyword evidence="1" id="KW-0472">Membrane</keyword>
<gene>
    <name evidence="2" type="ORF">C1O66_12630</name>
</gene>
<evidence type="ECO:0000313" key="2">
    <source>
        <dbReference type="EMBL" id="PND38283.1"/>
    </source>
</evidence>
<proteinExistence type="predicted"/>
<dbReference type="RefSeq" id="WP_102768203.1">
    <property type="nucleotide sequence ID" value="NZ_POSP01000003.1"/>
</dbReference>
<dbReference type="PANTHER" id="PTHR43471">
    <property type="entry name" value="ABC TRANSPORTER PERMEASE"/>
    <property type="match status" value="1"/>
</dbReference>
<accession>A0A2N8KXT9</accession>
<organism evidence="2 3">
    <name type="scientific">Kinneretia aquatilis</name>
    <dbReference type="NCBI Taxonomy" id="2070761"/>
    <lineage>
        <taxon>Bacteria</taxon>
        <taxon>Pseudomonadati</taxon>
        <taxon>Pseudomonadota</taxon>
        <taxon>Betaproteobacteria</taxon>
        <taxon>Burkholderiales</taxon>
        <taxon>Sphaerotilaceae</taxon>
        <taxon>Roseateles</taxon>
    </lineage>
</organism>
<dbReference type="AlphaFoldDB" id="A0A2N8KXT9"/>
<feature type="transmembrane region" description="Helical" evidence="1">
    <location>
        <begin position="173"/>
        <end position="201"/>
    </location>
</feature>
<dbReference type="Proteomes" id="UP000235916">
    <property type="component" value="Unassembled WGS sequence"/>
</dbReference>
<feature type="transmembrane region" description="Helical" evidence="1">
    <location>
        <begin position="21"/>
        <end position="41"/>
    </location>
</feature>
<dbReference type="GO" id="GO:0140359">
    <property type="term" value="F:ABC-type transporter activity"/>
    <property type="evidence" value="ECO:0007669"/>
    <property type="project" value="InterPro"/>
</dbReference>
<feature type="transmembrane region" description="Helical" evidence="1">
    <location>
        <begin position="241"/>
        <end position="260"/>
    </location>
</feature>
<dbReference type="GO" id="GO:0005886">
    <property type="term" value="C:plasma membrane"/>
    <property type="evidence" value="ECO:0007669"/>
    <property type="project" value="UniProtKB-SubCell"/>
</dbReference>
<keyword evidence="3" id="KW-1185">Reference proteome</keyword>
<feature type="transmembrane region" description="Helical" evidence="1">
    <location>
        <begin position="207"/>
        <end position="229"/>
    </location>
</feature>
<protein>
    <submittedName>
        <fullName evidence="2">ABC transporter permease</fullName>
    </submittedName>
</protein>
<keyword evidence="1" id="KW-0812">Transmembrane</keyword>
<dbReference type="Pfam" id="PF12040">
    <property type="entry name" value="DUF3526"/>
    <property type="match status" value="1"/>
</dbReference>